<reference evidence="2 3" key="1">
    <citation type="submission" date="2018-01" db="EMBL/GenBank/DDBJ databases">
        <title>The draft genome of an aniline degradation strain ANB-1.</title>
        <authorList>
            <person name="Zhang L."/>
            <person name="Jiang J."/>
        </authorList>
    </citation>
    <scope>NUCLEOTIDE SEQUENCE [LARGE SCALE GENOMIC DNA]</scope>
    <source>
        <strain evidence="2 3">ANB-1</strain>
    </source>
</reference>
<comment type="caution">
    <text evidence="2">The sequence shown here is derived from an EMBL/GenBank/DDBJ whole genome shotgun (WGS) entry which is preliminary data.</text>
</comment>
<organism evidence="2 3">
    <name type="scientific">Achromobacter pulmonis</name>
    <dbReference type="NCBI Taxonomy" id="1389932"/>
    <lineage>
        <taxon>Bacteria</taxon>
        <taxon>Pseudomonadati</taxon>
        <taxon>Pseudomonadota</taxon>
        <taxon>Betaproteobacteria</taxon>
        <taxon>Burkholderiales</taxon>
        <taxon>Alcaligenaceae</taxon>
        <taxon>Achromobacter</taxon>
    </lineage>
</organism>
<dbReference type="EMBL" id="POQS01000001">
    <property type="protein sequence ID" value="PND35234.1"/>
    <property type="molecule type" value="Genomic_DNA"/>
</dbReference>
<proteinExistence type="predicted"/>
<evidence type="ECO:0000256" key="1">
    <source>
        <dbReference type="SAM" id="MobiDB-lite"/>
    </source>
</evidence>
<dbReference type="Proteomes" id="UP000235994">
    <property type="component" value="Unassembled WGS sequence"/>
</dbReference>
<evidence type="ECO:0000313" key="3">
    <source>
        <dbReference type="Proteomes" id="UP000235994"/>
    </source>
</evidence>
<protein>
    <submittedName>
        <fullName evidence="2">Uncharacterized protein</fullName>
    </submittedName>
</protein>
<feature type="region of interest" description="Disordered" evidence="1">
    <location>
        <begin position="1"/>
        <end position="38"/>
    </location>
</feature>
<gene>
    <name evidence="2" type="ORF">C1I89_02250</name>
</gene>
<evidence type="ECO:0000313" key="2">
    <source>
        <dbReference type="EMBL" id="PND35234.1"/>
    </source>
</evidence>
<feature type="compositionally biased region" description="Gly residues" evidence="1">
    <location>
        <begin position="1"/>
        <end position="15"/>
    </location>
</feature>
<feature type="compositionally biased region" description="Low complexity" evidence="1">
    <location>
        <begin position="16"/>
        <end position="30"/>
    </location>
</feature>
<accession>A0A2N8KP51</accession>
<sequence length="62" mass="6534">MPGETGGAAGAGVAGRRGATGARDAQPPRTAADRPRAPAWMRKLRRGDGWPWFAALLLMSFL</sequence>
<keyword evidence="3" id="KW-1185">Reference proteome</keyword>
<dbReference type="AlphaFoldDB" id="A0A2N8KP51"/>
<name>A0A2N8KP51_9BURK</name>